<evidence type="ECO:0000256" key="2">
    <source>
        <dbReference type="ARBA" id="ARBA00023125"/>
    </source>
</evidence>
<dbReference type="Gene3D" id="3.40.50.2300">
    <property type="match status" value="2"/>
</dbReference>
<proteinExistence type="predicted"/>
<evidence type="ECO:0000256" key="1">
    <source>
        <dbReference type="ARBA" id="ARBA00023015"/>
    </source>
</evidence>
<dbReference type="CDD" id="cd07377">
    <property type="entry name" value="WHTH_GntR"/>
    <property type="match status" value="1"/>
</dbReference>
<keyword evidence="6" id="KW-1185">Reference proteome</keyword>
<dbReference type="InterPro" id="IPR046335">
    <property type="entry name" value="LacI/GalR-like_sensor"/>
</dbReference>
<dbReference type="OrthoDB" id="742238at2"/>
<reference evidence="5 6" key="1">
    <citation type="submission" date="2017-04" db="EMBL/GenBank/DDBJ databases">
        <title>A new member of the family Flavobacteriaceae isolated from ascidians.</title>
        <authorList>
            <person name="Chen L."/>
        </authorList>
    </citation>
    <scope>NUCLEOTIDE SEQUENCE [LARGE SCALE GENOMIC DNA]</scope>
    <source>
        <strain evidence="5 6">HQA918</strain>
    </source>
</reference>
<dbReference type="InterPro" id="IPR000524">
    <property type="entry name" value="Tscrpt_reg_HTH_GntR"/>
</dbReference>
<dbReference type="GO" id="GO:0003700">
    <property type="term" value="F:DNA-binding transcription factor activity"/>
    <property type="evidence" value="ECO:0007669"/>
    <property type="project" value="InterPro"/>
</dbReference>
<dbReference type="SMART" id="SM00345">
    <property type="entry name" value="HTH_GNTR"/>
    <property type="match status" value="1"/>
</dbReference>
<name>A0A2A4G6C4_9FLAO</name>
<dbReference type="Pfam" id="PF13377">
    <property type="entry name" value="Peripla_BP_3"/>
    <property type="match status" value="1"/>
</dbReference>
<dbReference type="GO" id="GO:0003677">
    <property type="term" value="F:DNA binding"/>
    <property type="evidence" value="ECO:0007669"/>
    <property type="project" value="UniProtKB-KW"/>
</dbReference>
<feature type="domain" description="HTH gntR-type" evidence="4">
    <location>
        <begin position="12"/>
        <end position="80"/>
    </location>
</feature>
<dbReference type="PROSITE" id="PS50949">
    <property type="entry name" value="HTH_GNTR"/>
    <property type="match status" value="1"/>
</dbReference>
<dbReference type="SUPFAM" id="SSF53822">
    <property type="entry name" value="Periplasmic binding protein-like I"/>
    <property type="match status" value="1"/>
</dbReference>
<dbReference type="PANTHER" id="PTHR38445:SF10">
    <property type="entry name" value="GNTR-FAMILY TRANSCRIPTIONAL REGULATOR"/>
    <property type="match status" value="1"/>
</dbReference>
<evidence type="ECO:0000313" key="6">
    <source>
        <dbReference type="Proteomes" id="UP000219559"/>
    </source>
</evidence>
<organism evidence="5 6">
    <name type="scientific">Sediminicola luteus</name>
    <dbReference type="NCBI Taxonomy" id="319238"/>
    <lineage>
        <taxon>Bacteria</taxon>
        <taxon>Pseudomonadati</taxon>
        <taxon>Bacteroidota</taxon>
        <taxon>Flavobacteriia</taxon>
        <taxon>Flavobacteriales</taxon>
        <taxon>Flavobacteriaceae</taxon>
        <taxon>Sediminicola</taxon>
    </lineage>
</organism>
<keyword evidence="1" id="KW-0805">Transcription regulation</keyword>
<dbReference type="RefSeq" id="WP_097442701.1">
    <property type="nucleotide sequence ID" value="NZ_NBWU01000004.1"/>
</dbReference>
<protein>
    <submittedName>
        <fullName evidence="5">Transcriptional regulator</fullName>
    </submittedName>
</protein>
<evidence type="ECO:0000313" key="5">
    <source>
        <dbReference type="EMBL" id="PCE63983.1"/>
    </source>
</evidence>
<comment type="caution">
    <text evidence="5">The sequence shown here is derived from an EMBL/GenBank/DDBJ whole genome shotgun (WGS) entry which is preliminary data.</text>
</comment>
<evidence type="ECO:0000259" key="4">
    <source>
        <dbReference type="PROSITE" id="PS50949"/>
    </source>
</evidence>
<sequence>MNVIDIKENSGVPKYKQIVGSIEKSIENGAVKKGDRLPSINSIRNKFDLSRDTVLLAFNELKIKGIVQSVAGKGYFVKNDSVSGLKRVFLLFDELNNFKEDLYNAFLAHLGKDIQVDIYFHHFNHELFDRLVEASVGEYSAYVIMPANLRNIELSLSKLPAEQVFILDQTHAGLAKYPAIFQNFKKDIFNTLSSAYGQIKKYDNISLVYDPNKQPQGMALGFEAFCKTHRMKNEVLFTIPERKLVPGELFLVPGDRDLIALIKKIRNQHLQIGKHIGIISYNDTPLKEIVAEGITTISTDFKGMGIKLAQMILGQEKKHIENDCSIILRNSL</sequence>
<keyword evidence="2" id="KW-0238">DNA-binding</keyword>
<dbReference type="InterPro" id="IPR036390">
    <property type="entry name" value="WH_DNA-bd_sf"/>
</dbReference>
<evidence type="ECO:0000256" key="3">
    <source>
        <dbReference type="ARBA" id="ARBA00023163"/>
    </source>
</evidence>
<dbReference type="Gene3D" id="1.10.10.10">
    <property type="entry name" value="Winged helix-like DNA-binding domain superfamily/Winged helix DNA-binding domain"/>
    <property type="match status" value="1"/>
</dbReference>
<dbReference type="PANTHER" id="PTHR38445">
    <property type="entry name" value="HTH-TYPE TRANSCRIPTIONAL REPRESSOR YTRA"/>
    <property type="match status" value="1"/>
</dbReference>
<dbReference type="EMBL" id="NBWU01000004">
    <property type="protein sequence ID" value="PCE63983.1"/>
    <property type="molecule type" value="Genomic_DNA"/>
</dbReference>
<dbReference type="InterPro" id="IPR036388">
    <property type="entry name" value="WH-like_DNA-bd_sf"/>
</dbReference>
<gene>
    <name evidence="5" type="ORF">B7P33_12070</name>
</gene>
<dbReference type="AlphaFoldDB" id="A0A2A4G6C4"/>
<dbReference type="InterPro" id="IPR028082">
    <property type="entry name" value="Peripla_BP_I"/>
</dbReference>
<keyword evidence="3" id="KW-0804">Transcription</keyword>
<dbReference type="SUPFAM" id="SSF46785">
    <property type="entry name" value="Winged helix' DNA-binding domain"/>
    <property type="match status" value="1"/>
</dbReference>
<dbReference type="Pfam" id="PF00392">
    <property type="entry name" value="GntR"/>
    <property type="match status" value="1"/>
</dbReference>
<dbReference type="Proteomes" id="UP000219559">
    <property type="component" value="Unassembled WGS sequence"/>
</dbReference>
<accession>A0A2A4G6C4</accession>